<protein>
    <submittedName>
        <fullName evidence="2">Uncharacterized protein</fullName>
    </submittedName>
</protein>
<accession>A0A839E2X7</accession>
<evidence type="ECO:0000313" key="3">
    <source>
        <dbReference type="Proteomes" id="UP000569329"/>
    </source>
</evidence>
<dbReference type="AlphaFoldDB" id="A0A839E2X7"/>
<evidence type="ECO:0000313" key="2">
    <source>
        <dbReference type="EMBL" id="MBA8827219.1"/>
    </source>
</evidence>
<proteinExistence type="predicted"/>
<sequence>MTTHELGIWLTLGALLAAPFLLLVPVHGGNGQHAHAGPGTLTVAQLSAIAHRPEPDDADIVWPPEPKPGWDEPELTPVERDLHRLLHPPAVESYTGRHRLNEPGEMYSPPPGLRAVLTEPIPA</sequence>
<name>A0A839E2X7_9PSEU</name>
<dbReference type="Proteomes" id="UP000569329">
    <property type="component" value="Unassembled WGS sequence"/>
</dbReference>
<feature type="region of interest" description="Disordered" evidence="1">
    <location>
        <begin position="93"/>
        <end position="113"/>
    </location>
</feature>
<gene>
    <name evidence="2" type="ORF">FHX42_004603</name>
</gene>
<dbReference type="EMBL" id="JACGWZ010000007">
    <property type="protein sequence ID" value="MBA8827219.1"/>
    <property type="molecule type" value="Genomic_DNA"/>
</dbReference>
<comment type="caution">
    <text evidence="2">The sequence shown here is derived from an EMBL/GenBank/DDBJ whole genome shotgun (WGS) entry which is preliminary data.</text>
</comment>
<dbReference type="RefSeq" id="WP_182546392.1">
    <property type="nucleotide sequence ID" value="NZ_JACGWZ010000007.1"/>
</dbReference>
<organism evidence="2 3">
    <name type="scientific">Halosaccharopolyspora lacisalsi</name>
    <dbReference type="NCBI Taxonomy" id="1000566"/>
    <lineage>
        <taxon>Bacteria</taxon>
        <taxon>Bacillati</taxon>
        <taxon>Actinomycetota</taxon>
        <taxon>Actinomycetes</taxon>
        <taxon>Pseudonocardiales</taxon>
        <taxon>Pseudonocardiaceae</taxon>
        <taxon>Halosaccharopolyspora</taxon>
    </lineage>
</organism>
<reference evidence="2 3" key="1">
    <citation type="submission" date="2020-07" db="EMBL/GenBank/DDBJ databases">
        <title>Sequencing the genomes of 1000 actinobacteria strains.</title>
        <authorList>
            <person name="Klenk H.-P."/>
        </authorList>
    </citation>
    <scope>NUCLEOTIDE SEQUENCE [LARGE SCALE GENOMIC DNA]</scope>
    <source>
        <strain evidence="2 3">DSM 45975</strain>
    </source>
</reference>
<feature type="region of interest" description="Disordered" evidence="1">
    <location>
        <begin position="55"/>
        <end position="75"/>
    </location>
</feature>
<keyword evidence="3" id="KW-1185">Reference proteome</keyword>
<evidence type="ECO:0000256" key="1">
    <source>
        <dbReference type="SAM" id="MobiDB-lite"/>
    </source>
</evidence>